<reference evidence="1" key="2">
    <citation type="journal article" date="2015" name="Data Brief">
        <title>Shoot transcriptome of the giant reed, Arundo donax.</title>
        <authorList>
            <person name="Barrero R.A."/>
            <person name="Guerrero F.D."/>
            <person name="Moolhuijzen P."/>
            <person name="Goolsby J.A."/>
            <person name="Tidwell J."/>
            <person name="Bellgard S.E."/>
            <person name="Bellgard M.I."/>
        </authorList>
    </citation>
    <scope>NUCLEOTIDE SEQUENCE</scope>
    <source>
        <tissue evidence="1">Shoot tissue taken approximately 20 cm above the soil surface</tissue>
    </source>
</reference>
<name>A0A0A9BK93_ARUDO</name>
<protein>
    <submittedName>
        <fullName evidence="1">Uncharacterized protein</fullName>
    </submittedName>
</protein>
<sequence length="44" mass="5118">MLFTSHLVISKLLDLILRYHALIRIESTRCSLEGRGLKRLPIKI</sequence>
<evidence type="ECO:0000313" key="1">
    <source>
        <dbReference type="EMBL" id="JAD63811.1"/>
    </source>
</evidence>
<accession>A0A0A9BK93</accession>
<dbReference type="EMBL" id="GBRH01234084">
    <property type="protein sequence ID" value="JAD63811.1"/>
    <property type="molecule type" value="Transcribed_RNA"/>
</dbReference>
<reference evidence="1" key="1">
    <citation type="submission" date="2014-09" db="EMBL/GenBank/DDBJ databases">
        <authorList>
            <person name="Magalhaes I.L.F."/>
            <person name="Oliveira U."/>
            <person name="Santos F.R."/>
            <person name="Vidigal T.H.D.A."/>
            <person name="Brescovit A.D."/>
            <person name="Santos A.J."/>
        </authorList>
    </citation>
    <scope>NUCLEOTIDE SEQUENCE</scope>
    <source>
        <tissue evidence="1">Shoot tissue taken approximately 20 cm above the soil surface</tissue>
    </source>
</reference>
<organism evidence="1">
    <name type="scientific">Arundo donax</name>
    <name type="common">Giant reed</name>
    <name type="synonym">Donax arundinaceus</name>
    <dbReference type="NCBI Taxonomy" id="35708"/>
    <lineage>
        <taxon>Eukaryota</taxon>
        <taxon>Viridiplantae</taxon>
        <taxon>Streptophyta</taxon>
        <taxon>Embryophyta</taxon>
        <taxon>Tracheophyta</taxon>
        <taxon>Spermatophyta</taxon>
        <taxon>Magnoliopsida</taxon>
        <taxon>Liliopsida</taxon>
        <taxon>Poales</taxon>
        <taxon>Poaceae</taxon>
        <taxon>PACMAD clade</taxon>
        <taxon>Arundinoideae</taxon>
        <taxon>Arundineae</taxon>
        <taxon>Arundo</taxon>
    </lineage>
</organism>
<dbReference type="AlphaFoldDB" id="A0A0A9BK93"/>
<proteinExistence type="predicted"/>